<dbReference type="GO" id="GO:0016491">
    <property type="term" value="F:oxidoreductase activity"/>
    <property type="evidence" value="ECO:0007669"/>
    <property type="project" value="InterPro"/>
</dbReference>
<name>A0A4Q1K365_9FLAO</name>
<evidence type="ECO:0000256" key="1">
    <source>
        <dbReference type="ARBA" id="ARBA00004196"/>
    </source>
</evidence>
<dbReference type="GO" id="GO:0016209">
    <property type="term" value="F:antioxidant activity"/>
    <property type="evidence" value="ECO:0007669"/>
    <property type="project" value="InterPro"/>
</dbReference>
<organism evidence="6 7">
    <name type="scientific">Flavobacterium amnicola</name>
    <dbReference type="NCBI Taxonomy" id="2506422"/>
    <lineage>
        <taxon>Bacteria</taxon>
        <taxon>Pseudomonadati</taxon>
        <taxon>Bacteroidota</taxon>
        <taxon>Flavobacteriia</taxon>
        <taxon>Flavobacteriales</taxon>
        <taxon>Flavobacteriaceae</taxon>
        <taxon>Flavobacterium</taxon>
    </lineage>
</organism>
<dbReference type="InterPro" id="IPR025380">
    <property type="entry name" value="DUF4369"/>
</dbReference>
<dbReference type="InterPro" id="IPR050553">
    <property type="entry name" value="Thioredoxin_ResA/DsbE_sf"/>
</dbReference>
<dbReference type="SUPFAM" id="SSF52833">
    <property type="entry name" value="Thioredoxin-like"/>
    <property type="match status" value="1"/>
</dbReference>
<gene>
    <name evidence="6" type="ORF">EQG63_11970</name>
</gene>
<dbReference type="InterPro" id="IPR017937">
    <property type="entry name" value="Thioredoxin_CS"/>
</dbReference>
<dbReference type="GO" id="GO:0030313">
    <property type="term" value="C:cell envelope"/>
    <property type="evidence" value="ECO:0007669"/>
    <property type="project" value="UniProtKB-SubCell"/>
</dbReference>
<dbReference type="OrthoDB" id="1069091at2"/>
<evidence type="ECO:0000256" key="4">
    <source>
        <dbReference type="ARBA" id="ARBA00023284"/>
    </source>
</evidence>
<dbReference type="PANTHER" id="PTHR42852">
    <property type="entry name" value="THIOL:DISULFIDE INTERCHANGE PROTEIN DSBE"/>
    <property type="match status" value="1"/>
</dbReference>
<dbReference type="PROSITE" id="PS51352">
    <property type="entry name" value="THIOREDOXIN_2"/>
    <property type="match status" value="1"/>
</dbReference>
<comment type="subcellular location">
    <subcellularLocation>
        <location evidence="1">Cell envelope</location>
    </subcellularLocation>
</comment>
<evidence type="ECO:0000256" key="3">
    <source>
        <dbReference type="ARBA" id="ARBA00023157"/>
    </source>
</evidence>
<evidence type="ECO:0000259" key="5">
    <source>
        <dbReference type="PROSITE" id="PS51352"/>
    </source>
</evidence>
<accession>A0A4Q1K365</accession>
<dbReference type="EMBL" id="SBKO01000006">
    <property type="protein sequence ID" value="RXR16329.1"/>
    <property type="molecule type" value="Genomic_DNA"/>
</dbReference>
<dbReference type="Pfam" id="PF14289">
    <property type="entry name" value="DUF4369"/>
    <property type="match status" value="1"/>
</dbReference>
<dbReference type="Pfam" id="PF00578">
    <property type="entry name" value="AhpC-TSA"/>
    <property type="match status" value="1"/>
</dbReference>
<dbReference type="Gene3D" id="3.40.30.10">
    <property type="entry name" value="Glutaredoxin"/>
    <property type="match status" value="1"/>
</dbReference>
<dbReference type="CDD" id="cd02966">
    <property type="entry name" value="TlpA_like_family"/>
    <property type="match status" value="1"/>
</dbReference>
<dbReference type="PROSITE" id="PS00194">
    <property type="entry name" value="THIOREDOXIN_1"/>
    <property type="match status" value="1"/>
</dbReference>
<protein>
    <submittedName>
        <fullName evidence="6">AhpC/TSA family protein</fullName>
    </submittedName>
</protein>
<sequence>MINNKIIYILFFIITVSCNKSQSDITGTAKFPDGTLVFIEKNDPLKGPVKIDSTYIKDNTFQFRKQTKELDLLTIRFNNIKGAFYVISEEGKINIKVDTDTLQKSIVEGAYHNTELTKFNKNISIIENQIRQFEKNNIHALKSAEKSNNTKLVNEIKNQHAVLIAKKFNANYDYVKGNPKSFVSLLIVEGMLREFEPNYPKIKELFTILSNDLKSNKRGRKISAKLQSVEAVAIGKIAPDFSAPTPDGNLTTLKANLGKVTILYFSGSWCEPCKIKNQYYTTLYSEFHPKGLNIVNISLEIKGQREKWKAAIKEQKMSWVSVSNLDNWNDPLAKLYSIDGFPAVFILDSKGIIVAKNLEGDPLKKKIIELLSK</sequence>
<evidence type="ECO:0000256" key="2">
    <source>
        <dbReference type="ARBA" id="ARBA00022748"/>
    </source>
</evidence>
<keyword evidence="4" id="KW-0676">Redox-active center</keyword>
<dbReference type="RefSeq" id="WP_129436607.1">
    <property type="nucleotide sequence ID" value="NZ_SBKO01000006.1"/>
</dbReference>
<dbReference type="InterPro" id="IPR000866">
    <property type="entry name" value="AhpC/TSA"/>
</dbReference>
<dbReference type="InterPro" id="IPR036249">
    <property type="entry name" value="Thioredoxin-like_sf"/>
</dbReference>
<proteinExistence type="predicted"/>
<dbReference type="PROSITE" id="PS51257">
    <property type="entry name" value="PROKAR_LIPOPROTEIN"/>
    <property type="match status" value="1"/>
</dbReference>
<dbReference type="AlphaFoldDB" id="A0A4Q1K365"/>
<dbReference type="Proteomes" id="UP000290283">
    <property type="component" value="Unassembled WGS sequence"/>
</dbReference>
<keyword evidence="7" id="KW-1185">Reference proteome</keyword>
<feature type="domain" description="Thioredoxin" evidence="5">
    <location>
        <begin position="232"/>
        <end position="373"/>
    </location>
</feature>
<keyword evidence="2" id="KW-0201">Cytochrome c-type biogenesis</keyword>
<evidence type="ECO:0000313" key="6">
    <source>
        <dbReference type="EMBL" id="RXR16329.1"/>
    </source>
</evidence>
<keyword evidence="3" id="KW-1015">Disulfide bond</keyword>
<dbReference type="PANTHER" id="PTHR42852:SF6">
    <property type="entry name" value="THIOL:DISULFIDE INTERCHANGE PROTEIN DSBE"/>
    <property type="match status" value="1"/>
</dbReference>
<comment type="caution">
    <text evidence="6">The sequence shown here is derived from an EMBL/GenBank/DDBJ whole genome shotgun (WGS) entry which is preliminary data.</text>
</comment>
<dbReference type="InterPro" id="IPR013766">
    <property type="entry name" value="Thioredoxin_domain"/>
</dbReference>
<evidence type="ECO:0000313" key="7">
    <source>
        <dbReference type="Proteomes" id="UP000290283"/>
    </source>
</evidence>
<dbReference type="GO" id="GO:0017004">
    <property type="term" value="P:cytochrome complex assembly"/>
    <property type="evidence" value="ECO:0007669"/>
    <property type="project" value="UniProtKB-KW"/>
</dbReference>
<reference evidence="7" key="1">
    <citation type="submission" date="2019-01" db="EMBL/GenBank/DDBJ databases">
        <title>Cytophagaceae bacterium strain CAR-16.</title>
        <authorList>
            <person name="Chen W.-M."/>
        </authorList>
    </citation>
    <scope>NUCLEOTIDE SEQUENCE [LARGE SCALE GENOMIC DNA]</scope>
    <source>
        <strain evidence="7">LLJ-11</strain>
    </source>
</reference>